<dbReference type="EMBL" id="BAZW01000019">
    <property type="protein sequence ID" value="GAO30157.1"/>
    <property type="molecule type" value="Genomic_DNA"/>
</dbReference>
<comment type="caution">
    <text evidence="1">The sequence shown here is derived from an EMBL/GenBank/DDBJ whole genome shotgun (WGS) entry which is preliminary data.</text>
</comment>
<dbReference type="OrthoDB" id="9861636at2"/>
<dbReference type="AlphaFoldDB" id="A0A0E9LX54"/>
<name>A0A0E9LX54_9BACT</name>
<evidence type="ECO:0000313" key="2">
    <source>
        <dbReference type="Proteomes" id="UP000032900"/>
    </source>
</evidence>
<protein>
    <recommendedName>
        <fullName evidence="3">Lipocalin-like domain-containing protein</fullName>
    </recommendedName>
</protein>
<organism evidence="1 2">
    <name type="scientific">Geofilum rubicundum JCM 15548</name>
    <dbReference type="NCBI Taxonomy" id="1236989"/>
    <lineage>
        <taxon>Bacteria</taxon>
        <taxon>Pseudomonadati</taxon>
        <taxon>Bacteroidota</taxon>
        <taxon>Bacteroidia</taxon>
        <taxon>Marinilabiliales</taxon>
        <taxon>Marinilabiliaceae</taxon>
        <taxon>Geofilum</taxon>
    </lineage>
</organism>
<evidence type="ECO:0008006" key="3">
    <source>
        <dbReference type="Google" id="ProtNLM"/>
    </source>
</evidence>
<proteinExistence type="predicted"/>
<keyword evidence="2" id="KW-1185">Reference proteome</keyword>
<dbReference type="Proteomes" id="UP000032900">
    <property type="component" value="Unassembled WGS sequence"/>
</dbReference>
<evidence type="ECO:0000313" key="1">
    <source>
        <dbReference type="EMBL" id="GAO30157.1"/>
    </source>
</evidence>
<reference evidence="1 2" key="1">
    <citation type="journal article" date="2015" name="Microbes Environ.">
        <title>Distribution and evolution of nitrogen fixation genes in the phylum bacteroidetes.</title>
        <authorList>
            <person name="Inoue J."/>
            <person name="Oshima K."/>
            <person name="Suda W."/>
            <person name="Sakamoto M."/>
            <person name="Iino T."/>
            <person name="Noda S."/>
            <person name="Hongoh Y."/>
            <person name="Hattori M."/>
            <person name="Ohkuma M."/>
        </authorList>
    </citation>
    <scope>NUCLEOTIDE SEQUENCE [LARGE SCALE GENOMIC DNA]</scope>
    <source>
        <strain evidence="1">JCM 15548</strain>
    </source>
</reference>
<accession>A0A0E9LX54</accession>
<gene>
    <name evidence="1" type="ORF">JCM15548_12410</name>
</gene>
<sequence>MRTPSSQTNNEDWRQPLLGEWRLVEDSPSDSLQYRTFVFHEDGTFISEVVRGVRRNYYNSGNYWMINDSTLVTVHDDGNKNYSNAGNVYTVNVDDQRFRLRGFFRYPISRAGMASSVWIDEYWRR</sequence>